<dbReference type="GO" id="GO:0004364">
    <property type="term" value="F:glutathione transferase activity"/>
    <property type="evidence" value="ECO:0007669"/>
    <property type="project" value="InterPro"/>
</dbReference>
<dbReference type="PROSITE" id="PS50405">
    <property type="entry name" value="GST_CTER"/>
    <property type="match status" value="1"/>
</dbReference>
<dbReference type="InterPro" id="IPR040079">
    <property type="entry name" value="Glutathione_S-Trfase"/>
</dbReference>
<dbReference type="Pfam" id="PF13410">
    <property type="entry name" value="GST_C_2"/>
    <property type="match status" value="1"/>
</dbReference>
<dbReference type="SFLD" id="SFLDS00019">
    <property type="entry name" value="Glutathione_Transferase_(cytos"/>
    <property type="match status" value="1"/>
</dbReference>
<dbReference type="SUPFAM" id="SSF47616">
    <property type="entry name" value="GST C-terminal domain-like"/>
    <property type="match status" value="1"/>
</dbReference>
<accession>A0A388JXN8</accession>
<dbReference type="InterPro" id="IPR050983">
    <property type="entry name" value="GST_Omega/HSP26"/>
</dbReference>
<proteinExistence type="predicted"/>
<dbReference type="CDD" id="cd03185">
    <property type="entry name" value="GST_C_Tau"/>
    <property type="match status" value="1"/>
</dbReference>
<dbReference type="Gramene" id="GBG62537">
    <property type="protein sequence ID" value="GBG62537"/>
    <property type="gene ID" value="CBR_g30855"/>
</dbReference>
<comment type="caution">
    <text evidence="4">The sequence shown here is derived from an EMBL/GenBank/DDBJ whole genome shotgun (WGS) entry which is preliminary data.</text>
</comment>
<dbReference type="InterPro" id="IPR036249">
    <property type="entry name" value="Thioredoxin-like_sf"/>
</dbReference>
<dbReference type="GO" id="GO:0006749">
    <property type="term" value="P:glutathione metabolic process"/>
    <property type="evidence" value="ECO:0007669"/>
    <property type="project" value="InterPro"/>
</dbReference>
<dbReference type="InterPro" id="IPR036282">
    <property type="entry name" value="Glutathione-S-Trfase_C_sf"/>
</dbReference>
<dbReference type="InterPro" id="IPR045074">
    <property type="entry name" value="GST_C_Tau"/>
</dbReference>
<evidence type="ECO:0000259" key="3">
    <source>
        <dbReference type="PROSITE" id="PS50405"/>
    </source>
</evidence>
<dbReference type="PANTHER" id="PTHR43968">
    <property type="match status" value="1"/>
</dbReference>
<dbReference type="PROSITE" id="PS50404">
    <property type="entry name" value="GST_NTER"/>
    <property type="match status" value="1"/>
</dbReference>
<dbReference type="Proteomes" id="UP000265515">
    <property type="component" value="Unassembled WGS sequence"/>
</dbReference>
<organism evidence="4 5">
    <name type="scientific">Chara braunii</name>
    <name type="common">Braun's stonewort</name>
    <dbReference type="NCBI Taxonomy" id="69332"/>
    <lineage>
        <taxon>Eukaryota</taxon>
        <taxon>Viridiplantae</taxon>
        <taxon>Streptophyta</taxon>
        <taxon>Charophyceae</taxon>
        <taxon>Charales</taxon>
        <taxon>Characeae</taxon>
        <taxon>Chara</taxon>
    </lineage>
</organism>
<dbReference type="Gene3D" id="1.20.1050.10">
    <property type="match status" value="1"/>
</dbReference>
<dbReference type="SUPFAM" id="SSF52833">
    <property type="entry name" value="Thioredoxin-like"/>
    <property type="match status" value="1"/>
</dbReference>
<gene>
    <name evidence="4" type="ORF">CBR_g30855</name>
</gene>
<protein>
    <recommendedName>
        <fullName evidence="6">Glutathione transferase</fullName>
    </recommendedName>
</protein>
<evidence type="ECO:0000256" key="1">
    <source>
        <dbReference type="ARBA" id="ARBA00023002"/>
    </source>
</evidence>
<dbReference type="SFLD" id="SFLDG00358">
    <property type="entry name" value="Main_(cytGST)"/>
    <property type="match status" value="1"/>
</dbReference>
<evidence type="ECO:0008006" key="6">
    <source>
        <dbReference type="Google" id="ProtNLM"/>
    </source>
</evidence>
<dbReference type="PRINTS" id="PR01625">
    <property type="entry name" value="GSTRNSFRASEO"/>
</dbReference>
<dbReference type="Gene3D" id="3.40.30.10">
    <property type="entry name" value="Glutaredoxin"/>
    <property type="match status" value="1"/>
</dbReference>
<dbReference type="Pfam" id="PF13409">
    <property type="entry name" value="GST_N_2"/>
    <property type="match status" value="1"/>
</dbReference>
<dbReference type="OMA" id="PDADIHP"/>
<reference evidence="4 5" key="1">
    <citation type="journal article" date="2018" name="Cell">
        <title>The Chara Genome: Secondary Complexity and Implications for Plant Terrestrialization.</title>
        <authorList>
            <person name="Nishiyama T."/>
            <person name="Sakayama H."/>
            <person name="Vries J.D."/>
            <person name="Buschmann H."/>
            <person name="Saint-Marcoux D."/>
            <person name="Ullrich K.K."/>
            <person name="Haas F.B."/>
            <person name="Vanderstraeten L."/>
            <person name="Becker D."/>
            <person name="Lang D."/>
            <person name="Vosolsobe S."/>
            <person name="Rombauts S."/>
            <person name="Wilhelmsson P.K.I."/>
            <person name="Janitza P."/>
            <person name="Kern R."/>
            <person name="Heyl A."/>
            <person name="Rumpler F."/>
            <person name="Villalobos L.I.A.C."/>
            <person name="Clay J.M."/>
            <person name="Skokan R."/>
            <person name="Toyoda A."/>
            <person name="Suzuki Y."/>
            <person name="Kagoshima H."/>
            <person name="Schijlen E."/>
            <person name="Tajeshwar N."/>
            <person name="Catarino B."/>
            <person name="Hetherington A.J."/>
            <person name="Saltykova A."/>
            <person name="Bonnot C."/>
            <person name="Breuninger H."/>
            <person name="Symeonidi A."/>
            <person name="Radhakrishnan G.V."/>
            <person name="Van Nieuwerburgh F."/>
            <person name="Deforce D."/>
            <person name="Chang C."/>
            <person name="Karol K.G."/>
            <person name="Hedrich R."/>
            <person name="Ulvskov P."/>
            <person name="Glockner G."/>
            <person name="Delwiche C.F."/>
            <person name="Petrasek J."/>
            <person name="Van de Peer Y."/>
            <person name="Friml J."/>
            <person name="Beilby M."/>
            <person name="Dolan L."/>
            <person name="Kohara Y."/>
            <person name="Sugano S."/>
            <person name="Fujiyama A."/>
            <person name="Delaux P.-M."/>
            <person name="Quint M."/>
            <person name="TheiBen G."/>
            <person name="Hagemann M."/>
            <person name="Harholt J."/>
            <person name="Dunand C."/>
            <person name="Zachgo S."/>
            <person name="Langdale J."/>
            <person name="Maumus F."/>
            <person name="Straeten D.V.D."/>
            <person name="Gould S.B."/>
            <person name="Rensing S.A."/>
        </authorList>
    </citation>
    <scope>NUCLEOTIDE SEQUENCE [LARGE SCALE GENOMIC DNA]</scope>
    <source>
        <strain evidence="4 5">S276</strain>
    </source>
</reference>
<dbReference type="InterPro" id="IPR005442">
    <property type="entry name" value="GST_omega"/>
</dbReference>
<feature type="domain" description="GST N-terminal" evidence="2">
    <location>
        <begin position="22"/>
        <end position="100"/>
    </location>
</feature>
<evidence type="ECO:0000313" key="4">
    <source>
        <dbReference type="EMBL" id="GBG62537.1"/>
    </source>
</evidence>
<dbReference type="EMBL" id="BFEA01000029">
    <property type="protein sequence ID" value="GBG62537.1"/>
    <property type="molecule type" value="Genomic_DNA"/>
</dbReference>
<dbReference type="GO" id="GO:0045174">
    <property type="term" value="F:glutathione dehydrogenase (ascorbate) activity"/>
    <property type="evidence" value="ECO:0007669"/>
    <property type="project" value="UniProtKB-ARBA"/>
</dbReference>
<name>A0A388JXN8_CHABU</name>
<dbReference type="OrthoDB" id="4951845at2759"/>
<keyword evidence="1" id="KW-0560">Oxidoreductase</keyword>
<evidence type="ECO:0000259" key="2">
    <source>
        <dbReference type="PROSITE" id="PS50404"/>
    </source>
</evidence>
<dbReference type="InterPro" id="IPR004045">
    <property type="entry name" value="Glutathione_S-Trfase_N"/>
</dbReference>
<dbReference type="InterPro" id="IPR010987">
    <property type="entry name" value="Glutathione-S-Trfase_C-like"/>
</dbReference>
<dbReference type="STRING" id="69332.A0A388JXN8"/>
<dbReference type="AlphaFoldDB" id="A0A388JXN8"/>
<evidence type="ECO:0000313" key="5">
    <source>
        <dbReference type="Proteomes" id="UP000265515"/>
    </source>
</evidence>
<feature type="domain" description="GST C-terminal" evidence="3">
    <location>
        <begin position="115"/>
        <end position="248"/>
    </location>
</feature>
<dbReference type="GO" id="GO:0005737">
    <property type="term" value="C:cytoplasm"/>
    <property type="evidence" value="ECO:0007669"/>
    <property type="project" value="InterPro"/>
</dbReference>
<sequence length="268" mass="30039">METSTVGGGEGMEGMSVKLATEEVTLFSAWFCPFAQRAWIALEEKKVKFRCVEVDPYAKPAELMAANPRGLVPAIVHKGKGLFESMVVVEYVDEAFPRGSLGIDDRPRGSLMPLEPYDRALARIWIDHIGKKVVPTFYRVLQTQDPKEQDEAKADYLRALKELSMAMVELSPTSSFFMGGEQLGIVDIALAPWVAARSIIVEHYRNLSIPPSSDFERLRRWRSAVLNHPSVKATLQDEDKLIQIYKRYATNEATSQVAVAIKTNRPLP</sequence>
<keyword evidence="5" id="KW-1185">Reference proteome</keyword>
<dbReference type="PANTHER" id="PTHR43968:SF6">
    <property type="entry name" value="GLUTATHIONE S-TRANSFERASE OMEGA"/>
    <property type="match status" value="1"/>
</dbReference>